<evidence type="ECO:0008006" key="4">
    <source>
        <dbReference type="Google" id="ProtNLM"/>
    </source>
</evidence>
<protein>
    <recommendedName>
        <fullName evidence="4">Minor tail protein</fullName>
    </recommendedName>
</protein>
<keyword evidence="1" id="KW-1133">Transmembrane helix</keyword>
<feature type="transmembrane region" description="Helical" evidence="1">
    <location>
        <begin position="6"/>
        <end position="28"/>
    </location>
</feature>
<dbReference type="EMBL" id="CP065050">
    <property type="protein sequence ID" value="QPI56348.1"/>
    <property type="molecule type" value="Genomic_DNA"/>
</dbReference>
<accession>A0ABX6W5P8</accession>
<reference evidence="2 3" key="1">
    <citation type="submission" date="2020-11" db="EMBL/GenBank/DDBJ databases">
        <title>Complete genome sequence unveiled secondary metabolic potentials in Streptomyces solisilvae HNM0141.</title>
        <authorList>
            <person name="Huang X."/>
        </authorList>
    </citation>
    <scope>NUCLEOTIDE SEQUENCE [LARGE SCALE GENOMIC DNA]</scope>
    <source>
        <strain evidence="2 3">HNM0141</strain>
    </source>
</reference>
<keyword evidence="1" id="KW-0812">Transmembrane</keyword>
<evidence type="ECO:0000313" key="3">
    <source>
        <dbReference type="Proteomes" id="UP000663421"/>
    </source>
</evidence>
<keyword evidence="1" id="KW-0472">Membrane</keyword>
<name>A0ABX6W5P8_STRMQ</name>
<dbReference type="Proteomes" id="UP000663421">
    <property type="component" value="Chromosome"/>
</dbReference>
<evidence type="ECO:0000313" key="2">
    <source>
        <dbReference type="EMBL" id="QPI56348.1"/>
    </source>
</evidence>
<organism evidence="2 3">
    <name type="scientific">Streptomyces malaysiensis</name>
    <dbReference type="NCBI Taxonomy" id="92644"/>
    <lineage>
        <taxon>Bacteria</taxon>
        <taxon>Bacillati</taxon>
        <taxon>Actinomycetota</taxon>
        <taxon>Actinomycetes</taxon>
        <taxon>Kitasatosporales</taxon>
        <taxon>Streptomycetaceae</taxon>
        <taxon>Streptomyces</taxon>
        <taxon>Streptomyces violaceusniger group</taxon>
    </lineage>
</organism>
<gene>
    <name evidence="2" type="ORF">I1A49_16615</name>
</gene>
<proteinExistence type="predicted"/>
<evidence type="ECO:0000256" key="1">
    <source>
        <dbReference type="SAM" id="Phobius"/>
    </source>
</evidence>
<sequence length="99" mass="10505">MSPEVVVALVTAVSVIVAAVITAIPAFVSLARRARGAVEADGAATRDALTAIAARVDARIDDVRDDLDEVREGVAHVREWQAGHDAEHLLMGQRPPRDS</sequence>
<keyword evidence="3" id="KW-1185">Reference proteome</keyword>